<keyword evidence="1" id="KW-0482">Metalloprotease</keyword>
<evidence type="ECO:0000313" key="3">
    <source>
        <dbReference type="EMBL" id="MEJ8476867.1"/>
    </source>
</evidence>
<comment type="caution">
    <text evidence="3">The sequence shown here is derived from an EMBL/GenBank/DDBJ whole genome shotgun (WGS) entry which is preliminary data.</text>
</comment>
<accession>A0ABU8TRU8</accession>
<dbReference type="InterPro" id="IPR001405">
    <property type="entry name" value="UPF0758"/>
</dbReference>
<dbReference type="PANTHER" id="PTHR30471">
    <property type="entry name" value="DNA REPAIR PROTEIN RADC"/>
    <property type="match status" value="1"/>
</dbReference>
<dbReference type="Gene3D" id="3.40.140.10">
    <property type="entry name" value="Cytidine Deaminase, domain 2"/>
    <property type="match status" value="1"/>
</dbReference>
<evidence type="ECO:0000259" key="2">
    <source>
        <dbReference type="Pfam" id="PF04002"/>
    </source>
</evidence>
<dbReference type="Pfam" id="PF04002">
    <property type="entry name" value="RadC"/>
    <property type="match status" value="1"/>
</dbReference>
<dbReference type="Proteomes" id="UP001385499">
    <property type="component" value="Unassembled WGS sequence"/>
</dbReference>
<dbReference type="EMBL" id="JBAKIA010000030">
    <property type="protein sequence ID" value="MEJ8476867.1"/>
    <property type="molecule type" value="Genomic_DNA"/>
</dbReference>
<dbReference type="RefSeq" id="WP_340277685.1">
    <property type="nucleotide sequence ID" value="NZ_JBAKIA010000030.1"/>
</dbReference>
<dbReference type="PANTHER" id="PTHR30471:SF3">
    <property type="entry name" value="UPF0758 PROTEIN YEES-RELATED"/>
    <property type="match status" value="1"/>
</dbReference>
<keyword evidence="4" id="KW-1185">Reference proteome</keyword>
<dbReference type="InterPro" id="IPR025657">
    <property type="entry name" value="RadC_JAB"/>
</dbReference>
<name>A0ABU8TRU8_9HYPH</name>
<evidence type="ECO:0000256" key="1">
    <source>
        <dbReference type="ARBA" id="ARBA00023049"/>
    </source>
</evidence>
<sequence length="301" mass="33578">MEALQGFAEGVLPDQMLFHRALGSAYSKLDNTQHSNPKADLRLGYEFLEHIEAMGFRGGVEAATNGKKAGKQELIDKRRRAALTDETDQGLLESLLVLKYTAPKARILSMALLAEFGTINNVLNATEPRIKMIYGADQKLIDVLDLARTIKMRALLDESCRQKPIKDTSQVLDYAVASMANLDIVNVKVMYLDRARELIGIETLQTGDCDSARVFPRQLVARALDLSAKYLIVFHNQPDGTGDSSFGFFENLKCIEDSINKLGIYLLDYVLVSPELCYSLKELRALEYGNPTPLLFQPKLD</sequence>
<reference evidence="3 4" key="1">
    <citation type="submission" date="2024-02" db="EMBL/GenBank/DDBJ databases">
        <title>Roseibium algae sp. nov., isolated from marine alga (Grateloupia sp.), showing potential in myo-inositol conversion.</title>
        <authorList>
            <person name="Wang Y."/>
        </authorList>
    </citation>
    <scope>NUCLEOTIDE SEQUENCE [LARGE SCALE GENOMIC DNA]</scope>
    <source>
        <strain evidence="3 4">H3510</strain>
    </source>
</reference>
<feature type="domain" description="RadC-like JAB" evidence="2">
    <location>
        <begin position="165"/>
        <end position="283"/>
    </location>
</feature>
<protein>
    <submittedName>
        <fullName evidence="3">JAB domain-containing protein</fullName>
    </submittedName>
</protein>
<keyword evidence="1" id="KW-0378">Hydrolase</keyword>
<keyword evidence="1" id="KW-0645">Protease</keyword>
<evidence type="ECO:0000313" key="4">
    <source>
        <dbReference type="Proteomes" id="UP001385499"/>
    </source>
</evidence>
<organism evidence="3 4">
    <name type="scientific">Roseibium algae</name>
    <dbReference type="NCBI Taxonomy" id="3123038"/>
    <lineage>
        <taxon>Bacteria</taxon>
        <taxon>Pseudomonadati</taxon>
        <taxon>Pseudomonadota</taxon>
        <taxon>Alphaproteobacteria</taxon>
        <taxon>Hyphomicrobiales</taxon>
        <taxon>Stappiaceae</taxon>
        <taxon>Roseibium</taxon>
    </lineage>
</organism>
<gene>
    <name evidence="3" type="ORF">V6575_22550</name>
</gene>
<proteinExistence type="predicted"/>